<dbReference type="Pfam" id="PF02518">
    <property type="entry name" value="HATPase_c"/>
    <property type="match status" value="1"/>
</dbReference>
<dbReference type="SMART" id="SM00448">
    <property type="entry name" value="REC"/>
    <property type="match status" value="1"/>
</dbReference>
<organism evidence="22 23">
    <name type="scientific">Aequorivita vitellina</name>
    <dbReference type="NCBI Taxonomy" id="2874475"/>
    <lineage>
        <taxon>Bacteria</taxon>
        <taxon>Pseudomonadati</taxon>
        <taxon>Bacteroidota</taxon>
        <taxon>Flavobacteriia</taxon>
        <taxon>Flavobacteriales</taxon>
        <taxon>Flavobacteriaceae</taxon>
        <taxon>Aequorivita</taxon>
    </lineage>
</organism>
<dbReference type="InterPro" id="IPR001789">
    <property type="entry name" value="Sig_transdc_resp-reg_receiver"/>
</dbReference>
<dbReference type="EMBL" id="JAIRBA010000024">
    <property type="protein sequence ID" value="MCG2419689.1"/>
    <property type="molecule type" value="Genomic_DNA"/>
</dbReference>
<evidence type="ECO:0000256" key="4">
    <source>
        <dbReference type="ARBA" id="ARBA00022553"/>
    </source>
</evidence>
<keyword evidence="11" id="KW-0902">Two-component regulatory system</keyword>
<proteinExistence type="predicted"/>
<dbReference type="InterPro" id="IPR001610">
    <property type="entry name" value="PAC"/>
</dbReference>
<evidence type="ECO:0000256" key="15">
    <source>
        <dbReference type="SAM" id="Coils"/>
    </source>
</evidence>
<keyword evidence="9" id="KW-0067">ATP-binding</keyword>
<dbReference type="PANTHER" id="PTHR43047:SF72">
    <property type="entry name" value="OSMOSENSING HISTIDINE PROTEIN KINASE SLN1"/>
    <property type="match status" value="1"/>
</dbReference>
<keyword evidence="8" id="KW-0418">Kinase</keyword>
<dbReference type="SMART" id="SM01079">
    <property type="entry name" value="CHASE"/>
    <property type="match status" value="1"/>
</dbReference>
<dbReference type="AlphaFoldDB" id="A0A9X1U1G3"/>
<evidence type="ECO:0000256" key="5">
    <source>
        <dbReference type="ARBA" id="ARBA00022679"/>
    </source>
</evidence>
<dbReference type="SUPFAM" id="SSF52172">
    <property type="entry name" value="CheY-like"/>
    <property type="match status" value="1"/>
</dbReference>
<keyword evidence="10 16" id="KW-1133">Transmembrane helix</keyword>
<dbReference type="Pfam" id="PF13426">
    <property type="entry name" value="PAS_9"/>
    <property type="match status" value="2"/>
</dbReference>
<dbReference type="FunFam" id="3.30.565.10:FF:000010">
    <property type="entry name" value="Sensor histidine kinase RcsC"/>
    <property type="match status" value="1"/>
</dbReference>
<evidence type="ECO:0000313" key="23">
    <source>
        <dbReference type="Proteomes" id="UP001139461"/>
    </source>
</evidence>
<keyword evidence="6 16" id="KW-0812">Transmembrane</keyword>
<dbReference type="NCBIfam" id="TIGR00229">
    <property type="entry name" value="sensory_box"/>
    <property type="match status" value="2"/>
</dbReference>
<evidence type="ECO:0000256" key="16">
    <source>
        <dbReference type="SAM" id="Phobius"/>
    </source>
</evidence>
<dbReference type="RefSeq" id="WP_237603474.1">
    <property type="nucleotide sequence ID" value="NZ_JAIRBA010000024.1"/>
</dbReference>
<dbReference type="InterPro" id="IPR003661">
    <property type="entry name" value="HisK_dim/P_dom"/>
</dbReference>
<evidence type="ECO:0000256" key="14">
    <source>
        <dbReference type="PROSITE-ProRule" id="PRU00169"/>
    </source>
</evidence>
<dbReference type="InterPro" id="IPR006189">
    <property type="entry name" value="CHASE_dom"/>
</dbReference>
<dbReference type="InterPro" id="IPR000700">
    <property type="entry name" value="PAS-assoc_C"/>
</dbReference>
<dbReference type="PROSITE" id="PS50113">
    <property type="entry name" value="PAC"/>
    <property type="match status" value="2"/>
</dbReference>
<evidence type="ECO:0000256" key="6">
    <source>
        <dbReference type="ARBA" id="ARBA00022692"/>
    </source>
</evidence>
<evidence type="ECO:0000256" key="7">
    <source>
        <dbReference type="ARBA" id="ARBA00022741"/>
    </source>
</evidence>
<dbReference type="SUPFAM" id="SSF47384">
    <property type="entry name" value="Homodimeric domain of signal transducing histidine kinase"/>
    <property type="match status" value="1"/>
</dbReference>
<dbReference type="InterPro" id="IPR035965">
    <property type="entry name" value="PAS-like_dom_sf"/>
</dbReference>
<dbReference type="Gene3D" id="3.40.50.2300">
    <property type="match status" value="1"/>
</dbReference>
<evidence type="ECO:0000256" key="13">
    <source>
        <dbReference type="ARBA" id="ARBA00023306"/>
    </source>
</evidence>
<feature type="domain" description="PAS" evidence="19">
    <location>
        <begin position="495"/>
        <end position="561"/>
    </location>
</feature>
<dbReference type="EC" id="2.7.13.3" evidence="3"/>
<evidence type="ECO:0000313" key="22">
    <source>
        <dbReference type="EMBL" id="MCG2419689.1"/>
    </source>
</evidence>
<evidence type="ECO:0000259" key="17">
    <source>
        <dbReference type="PROSITE" id="PS50109"/>
    </source>
</evidence>
<sequence length="1126" mass="127207">MKIVTIKASWLVLLIGLIVTTIAATYIKRETDIKDEAAFKFESENLAGRVETRLQAHALLLRSCAAFFTASDYVSRNDWRVFIEQYNIDENLPGVMGLGFSLKIPSDELQEHIQQIKAQGFTDYVVWPEYNRDIYTSIIYQEPFSPKDSRIFGFDMLTDPVRKKAMYRARDEGLAALSGKVQLEAQQVTQMRAGNIMFVAVYKKGVSINTVEERRAALKGWVYSACRMDDLMSGILPVGKIMDKKNGLYLKIYDGETVSPEALLFQLHQADTQEEASKNQFTFAFPIDFNGHNWTLVFRQNRGTIFNNYTGAWSVFGGGIVISILSFLLARSLISTKYKAQKIAESLTEELKESKNKLQKIMEVSPVPMILNRINDGEVLMANEAFGKLFNISASQTIGQKLPDFYPNIADRDALLNTVTTKGFVDKAELQLKKTDGTLFWCAISLKLLTLNEGPVLISAFHDVSKRKEAEEEIKKHREQLEKMVAERTEKLTISEQKLRQSIQKISDYKQALDASSSVTISDSDGIIREVNANFCEISKYSRDEIIGRSHKISNSGYHPKGFFKNLWTTISEGEIWRGEIKNRAKDGSYYWVDTTIIPFLDITGKPYQYVSIRIDITNKKSVEADLIKAKQAADAANLAKTQFLANMSHEIRTPMNAVIGFSELLAKSVEDEKQRSQVESIRSSGQNLLKIINDILDLSKIEAGKIDIVTTPIKLSNLLHDIEDVFAEKVKSKQITLDIDYENVFEKTLLLDEVRIRQILFNLIGNAVKFTDEGFVSLSIDSKQNSAATHVDLTIIVKDTGIGIPVAEQESIFDPFNQPLGQNFTKYGGSGLGLSITKKLINKMNGSISLNSEVGEGSTFRVTLPNIQISDTEIAVKEKAFDASTILFKPATLLIVDDHEENQKLIIDLLEDSPLTILQAKNGEEAVALAKKHLPDLILMDLRMPIMDGYEATKILKTHEGTKSIPIMAITASIKNLKERNKIEREFDEYLLKPLNIAQFFTKLKKHLKFEEVPTGGETKINGAKPQKYKLSEELKPKIPQFIKVLEGDLMAEYQKVNKNQVINEIEKFAKDLLAISQEMQCEALIEYSRELLVYSENFDFQNLLYTLREFPELVAWVKAETNHN</sequence>
<accession>A0A9X1U1G3</accession>
<dbReference type="Gene3D" id="3.30.450.350">
    <property type="entry name" value="CHASE domain"/>
    <property type="match status" value="1"/>
</dbReference>
<dbReference type="SMART" id="SM00086">
    <property type="entry name" value="PAC"/>
    <property type="match status" value="2"/>
</dbReference>
<dbReference type="Pfam" id="PF00512">
    <property type="entry name" value="HisKA"/>
    <property type="match status" value="1"/>
</dbReference>
<dbReference type="InterPro" id="IPR003594">
    <property type="entry name" value="HATPase_dom"/>
</dbReference>
<dbReference type="PROSITE" id="PS50109">
    <property type="entry name" value="HIS_KIN"/>
    <property type="match status" value="1"/>
</dbReference>
<dbReference type="PROSITE" id="PS50110">
    <property type="entry name" value="RESPONSE_REGULATORY"/>
    <property type="match status" value="1"/>
</dbReference>
<evidence type="ECO:0000256" key="8">
    <source>
        <dbReference type="ARBA" id="ARBA00022777"/>
    </source>
</evidence>
<feature type="domain" description="CHASE" evidence="21">
    <location>
        <begin position="128"/>
        <end position="297"/>
    </location>
</feature>
<dbReference type="CDD" id="cd16922">
    <property type="entry name" value="HATPase_EvgS-ArcB-TorS-like"/>
    <property type="match status" value="1"/>
</dbReference>
<dbReference type="SMART" id="SM00091">
    <property type="entry name" value="PAS"/>
    <property type="match status" value="2"/>
</dbReference>
<feature type="coiled-coil region" evidence="15">
    <location>
        <begin position="337"/>
        <end position="364"/>
    </location>
</feature>
<dbReference type="InterPro" id="IPR011006">
    <property type="entry name" value="CheY-like_superfamily"/>
</dbReference>
<dbReference type="PRINTS" id="PR00344">
    <property type="entry name" value="BCTRLSENSOR"/>
</dbReference>
<evidence type="ECO:0000259" key="19">
    <source>
        <dbReference type="PROSITE" id="PS50112"/>
    </source>
</evidence>
<keyword evidence="12 16" id="KW-0472">Membrane</keyword>
<dbReference type="SMART" id="SM00388">
    <property type="entry name" value="HisKA"/>
    <property type="match status" value="1"/>
</dbReference>
<dbReference type="SUPFAM" id="SSF55874">
    <property type="entry name" value="ATPase domain of HSP90 chaperone/DNA topoisomerase II/histidine kinase"/>
    <property type="match status" value="1"/>
</dbReference>
<dbReference type="CDD" id="cd00082">
    <property type="entry name" value="HisKA"/>
    <property type="match status" value="1"/>
</dbReference>
<dbReference type="GO" id="GO:0005886">
    <property type="term" value="C:plasma membrane"/>
    <property type="evidence" value="ECO:0007669"/>
    <property type="project" value="TreeGrafter"/>
</dbReference>
<keyword evidence="4 14" id="KW-0597">Phosphoprotein</keyword>
<dbReference type="Gene3D" id="1.10.287.130">
    <property type="match status" value="1"/>
</dbReference>
<evidence type="ECO:0000259" key="18">
    <source>
        <dbReference type="PROSITE" id="PS50110"/>
    </source>
</evidence>
<dbReference type="InterPro" id="IPR005467">
    <property type="entry name" value="His_kinase_dom"/>
</dbReference>
<evidence type="ECO:0000259" key="20">
    <source>
        <dbReference type="PROSITE" id="PS50113"/>
    </source>
</evidence>
<dbReference type="PANTHER" id="PTHR43047">
    <property type="entry name" value="TWO-COMPONENT HISTIDINE PROTEIN KINASE"/>
    <property type="match status" value="1"/>
</dbReference>
<protein>
    <recommendedName>
        <fullName evidence="3">histidine kinase</fullName>
        <ecNumber evidence="3">2.7.13.3</ecNumber>
    </recommendedName>
</protein>
<keyword evidence="15" id="KW-0175">Coiled coil</keyword>
<reference evidence="22" key="1">
    <citation type="submission" date="2021-09" db="EMBL/GenBank/DDBJ databases">
        <title>Genome of Aequorivita sp. strain F47161.</title>
        <authorList>
            <person name="Wang Y."/>
        </authorList>
    </citation>
    <scope>NUCLEOTIDE SEQUENCE</scope>
    <source>
        <strain evidence="22">F47161</strain>
    </source>
</reference>
<feature type="modified residue" description="4-aspartylphosphate" evidence="14">
    <location>
        <position position="942"/>
    </location>
</feature>
<dbReference type="Gene3D" id="3.30.450.20">
    <property type="entry name" value="PAS domain"/>
    <property type="match status" value="2"/>
</dbReference>
<dbReference type="Pfam" id="PF00072">
    <property type="entry name" value="Response_reg"/>
    <property type="match status" value="1"/>
</dbReference>
<comment type="catalytic activity">
    <reaction evidence="1">
        <text>ATP + protein L-histidine = ADP + protein N-phospho-L-histidine.</text>
        <dbReference type="EC" id="2.7.13.3"/>
    </reaction>
</comment>
<feature type="domain" description="PAC" evidence="20">
    <location>
        <begin position="577"/>
        <end position="629"/>
    </location>
</feature>
<evidence type="ECO:0000256" key="2">
    <source>
        <dbReference type="ARBA" id="ARBA00004370"/>
    </source>
</evidence>
<dbReference type="GO" id="GO:0005524">
    <property type="term" value="F:ATP binding"/>
    <property type="evidence" value="ECO:0007669"/>
    <property type="project" value="UniProtKB-KW"/>
</dbReference>
<dbReference type="Gene3D" id="3.30.565.10">
    <property type="entry name" value="Histidine kinase-like ATPase, C-terminal domain"/>
    <property type="match status" value="1"/>
</dbReference>
<evidence type="ECO:0000256" key="9">
    <source>
        <dbReference type="ARBA" id="ARBA00022840"/>
    </source>
</evidence>
<dbReference type="InterPro" id="IPR000014">
    <property type="entry name" value="PAS"/>
</dbReference>
<feature type="domain" description="Histidine kinase" evidence="17">
    <location>
        <begin position="647"/>
        <end position="869"/>
    </location>
</feature>
<keyword evidence="7" id="KW-0547">Nucleotide-binding</keyword>
<dbReference type="InterPro" id="IPR004358">
    <property type="entry name" value="Sig_transdc_His_kin-like_C"/>
</dbReference>
<dbReference type="Pfam" id="PF03924">
    <property type="entry name" value="CHASE"/>
    <property type="match status" value="1"/>
</dbReference>
<dbReference type="SMART" id="SM00387">
    <property type="entry name" value="HATPase_c"/>
    <property type="match status" value="1"/>
</dbReference>
<feature type="domain" description="Response regulatory" evidence="18">
    <location>
        <begin position="893"/>
        <end position="1009"/>
    </location>
</feature>
<keyword evidence="13" id="KW-0131">Cell cycle</keyword>
<comment type="subcellular location">
    <subcellularLocation>
        <location evidence="2">Membrane</location>
    </subcellularLocation>
</comment>
<dbReference type="SUPFAM" id="SSF55785">
    <property type="entry name" value="PYP-like sensor domain (PAS domain)"/>
    <property type="match status" value="2"/>
</dbReference>
<evidence type="ECO:0000259" key="21">
    <source>
        <dbReference type="PROSITE" id="PS50839"/>
    </source>
</evidence>
<dbReference type="GO" id="GO:0000155">
    <property type="term" value="F:phosphorelay sensor kinase activity"/>
    <property type="evidence" value="ECO:0007669"/>
    <property type="project" value="InterPro"/>
</dbReference>
<keyword evidence="23" id="KW-1185">Reference proteome</keyword>
<dbReference type="FunFam" id="1.10.287.130:FF:000038">
    <property type="entry name" value="Sensory transduction histidine kinase"/>
    <property type="match status" value="1"/>
</dbReference>
<feature type="domain" description="PAC" evidence="20">
    <location>
        <begin position="426"/>
        <end position="476"/>
    </location>
</feature>
<gene>
    <name evidence="22" type="ORF">K8089_11705</name>
</gene>
<dbReference type="InterPro" id="IPR036097">
    <property type="entry name" value="HisK_dim/P_sf"/>
</dbReference>
<name>A0A9X1U1G3_9FLAO</name>
<evidence type="ECO:0000256" key="3">
    <source>
        <dbReference type="ARBA" id="ARBA00012438"/>
    </source>
</evidence>
<dbReference type="InterPro" id="IPR036890">
    <property type="entry name" value="HATPase_C_sf"/>
</dbReference>
<dbReference type="GO" id="GO:0009927">
    <property type="term" value="F:histidine phosphotransfer kinase activity"/>
    <property type="evidence" value="ECO:0007669"/>
    <property type="project" value="TreeGrafter"/>
</dbReference>
<feature type="transmembrane region" description="Helical" evidence="16">
    <location>
        <begin position="311"/>
        <end position="330"/>
    </location>
</feature>
<dbReference type="Proteomes" id="UP001139461">
    <property type="component" value="Unassembled WGS sequence"/>
</dbReference>
<dbReference type="InterPro" id="IPR042240">
    <property type="entry name" value="CHASE_sf"/>
</dbReference>
<dbReference type="PROSITE" id="PS50839">
    <property type="entry name" value="CHASE"/>
    <property type="match status" value="1"/>
</dbReference>
<dbReference type="CDD" id="cd00130">
    <property type="entry name" value="PAS"/>
    <property type="match status" value="2"/>
</dbReference>
<evidence type="ECO:0000256" key="1">
    <source>
        <dbReference type="ARBA" id="ARBA00000085"/>
    </source>
</evidence>
<comment type="caution">
    <text evidence="22">The sequence shown here is derived from an EMBL/GenBank/DDBJ whole genome shotgun (WGS) entry which is preliminary data.</text>
</comment>
<evidence type="ECO:0000256" key="10">
    <source>
        <dbReference type="ARBA" id="ARBA00022989"/>
    </source>
</evidence>
<evidence type="ECO:0000256" key="11">
    <source>
        <dbReference type="ARBA" id="ARBA00023012"/>
    </source>
</evidence>
<dbReference type="PROSITE" id="PS50112">
    <property type="entry name" value="PAS"/>
    <property type="match status" value="1"/>
</dbReference>
<evidence type="ECO:0000256" key="12">
    <source>
        <dbReference type="ARBA" id="ARBA00023136"/>
    </source>
</evidence>
<keyword evidence="5" id="KW-0808">Transferase</keyword>